<evidence type="ECO:0000256" key="2">
    <source>
        <dbReference type="ARBA" id="ARBA00023242"/>
    </source>
</evidence>
<dbReference type="InterPro" id="IPR014810">
    <property type="entry name" value="Fcf2_C"/>
</dbReference>
<dbReference type="STRING" id="329046.A0A1Y2D1N9"/>
<dbReference type="PANTHER" id="PTHR21686">
    <property type="entry name" value="DEOXYNUCLEOTIDYLTRANSFERASE TERMINAL-INTERACTING PROTEIN 2"/>
    <property type="match status" value="1"/>
</dbReference>
<feature type="compositionally biased region" description="Low complexity" evidence="3">
    <location>
        <begin position="9"/>
        <end position="26"/>
    </location>
</feature>
<reference evidence="5 6" key="1">
    <citation type="submission" date="2016-07" db="EMBL/GenBank/DDBJ databases">
        <title>Pervasive Adenine N6-methylation of Active Genes in Fungi.</title>
        <authorList>
            <consortium name="DOE Joint Genome Institute"/>
            <person name="Mondo S.J."/>
            <person name="Dannebaum R.O."/>
            <person name="Kuo R.C."/>
            <person name="Labutti K."/>
            <person name="Haridas S."/>
            <person name="Kuo A."/>
            <person name="Salamov A."/>
            <person name="Ahrendt S.R."/>
            <person name="Lipzen A."/>
            <person name="Sullivan W."/>
            <person name="Andreopoulos W.B."/>
            <person name="Clum A."/>
            <person name="Lindquist E."/>
            <person name="Daum C."/>
            <person name="Ramamoorthy G.K."/>
            <person name="Gryganskyi A."/>
            <person name="Culley D."/>
            <person name="Magnuson J.K."/>
            <person name="James T.Y."/>
            <person name="O'Malley M.A."/>
            <person name="Stajich J.E."/>
            <person name="Spatafora J.W."/>
            <person name="Visel A."/>
            <person name="Grigoriev I.V."/>
        </authorList>
    </citation>
    <scope>NUCLEOTIDE SEQUENCE [LARGE SCALE GENOMIC DNA]</scope>
    <source>
        <strain evidence="5 6">JEL800</strain>
    </source>
</reference>
<dbReference type="EMBL" id="MCGO01000002">
    <property type="protein sequence ID" value="ORY53198.1"/>
    <property type="molecule type" value="Genomic_DNA"/>
</dbReference>
<dbReference type="GO" id="GO:0006396">
    <property type="term" value="P:RNA processing"/>
    <property type="evidence" value="ECO:0007669"/>
    <property type="project" value="TreeGrafter"/>
</dbReference>
<feature type="region of interest" description="Disordered" evidence="3">
    <location>
        <begin position="1"/>
        <end position="36"/>
    </location>
</feature>
<feature type="compositionally biased region" description="Basic residues" evidence="3">
    <location>
        <begin position="293"/>
        <end position="311"/>
    </location>
</feature>
<feature type="region of interest" description="Disordered" evidence="3">
    <location>
        <begin position="63"/>
        <end position="93"/>
    </location>
</feature>
<evidence type="ECO:0000259" key="4">
    <source>
        <dbReference type="Pfam" id="PF08698"/>
    </source>
</evidence>
<dbReference type="Proteomes" id="UP000193642">
    <property type="component" value="Unassembled WGS sequence"/>
</dbReference>
<name>A0A1Y2D1N9_9FUNG</name>
<evidence type="ECO:0000256" key="3">
    <source>
        <dbReference type="SAM" id="MobiDB-lite"/>
    </source>
</evidence>
<evidence type="ECO:0000313" key="6">
    <source>
        <dbReference type="Proteomes" id="UP000193642"/>
    </source>
</evidence>
<feature type="compositionally biased region" description="Basic and acidic residues" evidence="3">
    <location>
        <begin position="65"/>
        <end position="80"/>
    </location>
</feature>
<accession>A0A1Y2D1N9</accession>
<dbReference type="InterPro" id="IPR039883">
    <property type="entry name" value="Fcf2/DNTTIP2"/>
</dbReference>
<feature type="domain" description="Fcf2 pre-rRNA processing C-terminal" evidence="4">
    <location>
        <begin position="186"/>
        <end position="280"/>
    </location>
</feature>
<dbReference type="Pfam" id="PF08698">
    <property type="entry name" value="Fcf2"/>
    <property type="match status" value="1"/>
</dbReference>
<dbReference type="GO" id="GO:0005730">
    <property type="term" value="C:nucleolus"/>
    <property type="evidence" value="ECO:0007669"/>
    <property type="project" value="UniProtKB-SubCell"/>
</dbReference>
<sequence>MGKKKGAKAQKAGTTTAPTTSAKKAGLTPTDDSQPFYSLSNINSYTDEDLDALLNKASSVLAHRNAQEEAERKRAEEEAKQSGGAPQKKDDRVSLLKTILLDPKTKPSEYLLQTSEKGAVRLNPAKFEIVETKRDVSGGSSQNVTKGLGKGDSKGLLDRIVVTKPVNAVAPELDHDDKKKKKMVVETAGPKWFNMPAPDLTDKLKLEVQIIKARNVLDPKHHYKRADPNAPKYPKFFQMGTVIEGATEFHSARIAKRDRRDGLVEEVLADDKTKTYLKRKFGEIRERNEARGRRASSKKKRFSPASSAKRR</sequence>
<dbReference type="GO" id="GO:0003723">
    <property type="term" value="F:RNA binding"/>
    <property type="evidence" value="ECO:0007669"/>
    <property type="project" value="TreeGrafter"/>
</dbReference>
<comment type="caution">
    <text evidence="5">The sequence shown here is derived from an EMBL/GenBank/DDBJ whole genome shotgun (WGS) entry which is preliminary data.</text>
</comment>
<evidence type="ECO:0000256" key="1">
    <source>
        <dbReference type="ARBA" id="ARBA00004604"/>
    </source>
</evidence>
<feature type="region of interest" description="Disordered" evidence="3">
    <location>
        <begin position="279"/>
        <end position="311"/>
    </location>
</feature>
<keyword evidence="6" id="KW-1185">Reference proteome</keyword>
<dbReference type="OrthoDB" id="427886at2759"/>
<feature type="compositionally biased region" description="Basic and acidic residues" evidence="3">
    <location>
        <begin position="279"/>
        <end position="292"/>
    </location>
</feature>
<dbReference type="PANTHER" id="PTHR21686:SF12">
    <property type="entry name" value="DEOXYNUCLEOTIDYLTRANSFERASE TERMINAL-INTERACTING PROTEIN 2"/>
    <property type="match status" value="1"/>
</dbReference>
<evidence type="ECO:0000313" key="5">
    <source>
        <dbReference type="EMBL" id="ORY53198.1"/>
    </source>
</evidence>
<dbReference type="AlphaFoldDB" id="A0A1Y2D1N9"/>
<protein>
    <submittedName>
        <fullName evidence="5">Fcf2-domain-containing protein</fullName>
    </submittedName>
</protein>
<organism evidence="5 6">
    <name type="scientific">Rhizoclosmatium globosum</name>
    <dbReference type="NCBI Taxonomy" id="329046"/>
    <lineage>
        <taxon>Eukaryota</taxon>
        <taxon>Fungi</taxon>
        <taxon>Fungi incertae sedis</taxon>
        <taxon>Chytridiomycota</taxon>
        <taxon>Chytridiomycota incertae sedis</taxon>
        <taxon>Chytridiomycetes</taxon>
        <taxon>Chytridiales</taxon>
        <taxon>Chytriomycetaceae</taxon>
        <taxon>Rhizoclosmatium</taxon>
    </lineage>
</organism>
<comment type="subcellular location">
    <subcellularLocation>
        <location evidence="1">Nucleus</location>
        <location evidence="1">Nucleolus</location>
    </subcellularLocation>
</comment>
<proteinExistence type="predicted"/>
<gene>
    <name evidence="5" type="ORF">BCR33DRAFT_711540</name>
</gene>
<keyword evidence="2" id="KW-0539">Nucleus</keyword>